<evidence type="ECO:0000313" key="12">
    <source>
        <dbReference type="EMBL" id="NGE90585.1"/>
    </source>
</evidence>
<dbReference type="EMBL" id="JAAJRI010000021">
    <property type="protein sequence ID" value="NGE90585.1"/>
    <property type="molecule type" value="Genomic_DNA"/>
</dbReference>
<accession>A0A0A1AFJ9</accession>
<keyword evidence="7 9" id="KW-0413">Isomerase</keyword>
<dbReference type="FunFam" id="1.10.1390.10:FF:000001">
    <property type="entry name" value="Glucose-6-phosphate isomerase"/>
    <property type="match status" value="1"/>
</dbReference>
<evidence type="ECO:0000256" key="8">
    <source>
        <dbReference type="ARBA" id="ARBA00029321"/>
    </source>
</evidence>
<evidence type="ECO:0000256" key="10">
    <source>
        <dbReference type="RuleBase" id="RU000612"/>
    </source>
</evidence>
<dbReference type="UniPathway" id="UPA00138"/>
<feature type="active site" evidence="9">
    <location>
        <position position="514"/>
    </location>
</feature>
<dbReference type="PROSITE" id="PS00174">
    <property type="entry name" value="P_GLUCOSE_ISOMERASE_2"/>
    <property type="match status" value="1"/>
</dbReference>
<dbReference type="CDD" id="cd05016">
    <property type="entry name" value="SIS_PGI_2"/>
    <property type="match status" value="1"/>
</dbReference>
<dbReference type="RefSeq" id="WP_022646420.1">
    <property type="nucleotide sequence ID" value="NZ_AP022098.1"/>
</dbReference>
<dbReference type="InterPro" id="IPR001672">
    <property type="entry name" value="G6P_Isomerase"/>
</dbReference>
<dbReference type="InterPro" id="IPR035482">
    <property type="entry name" value="SIS_PGI_2"/>
</dbReference>
<reference evidence="12 16" key="4">
    <citation type="submission" date="2020-02" db="EMBL/GenBank/DDBJ databases">
        <title>WGS of Carbapenem-Resistant Enterobacteriaceae.</title>
        <authorList>
            <person name="Tokajian S."/>
            <person name="El Chaar M."/>
            <person name="El Khoury M."/>
        </authorList>
    </citation>
    <scope>NUCLEOTIDE SEQUENCE [LARGE SCALE GENOMIC DNA]</scope>
    <source>
        <strain evidence="12 16">ECM_75</strain>
    </source>
</reference>
<dbReference type="Gene3D" id="3.40.50.10490">
    <property type="entry name" value="Glucose-6-phosphate isomerase like protein, domain 1"/>
    <property type="match status" value="2"/>
</dbReference>
<keyword evidence="6 9" id="KW-0324">Glycolysis</keyword>
<dbReference type="HAMAP" id="MF_00473">
    <property type="entry name" value="G6P_isomerase"/>
    <property type="match status" value="1"/>
</dbReference>
<evidence type="ECO:0000256" key="2">
    <source>
        <dbReference type="ARBA" id="ARBA00006604"/>
    </source>
</evidence>
<keyword evidence="3 9" id="KW-0312">Gluconeogenesis</keyword>
<dbReference type="Proteomes" id="UP000514715">
    <property type="component" value="Chromosome"/>
</dbReference>
<reference evidence="11" key="1">
    <citation type="journal article" date="2018" name="Genome Biol.">
        <title>SKESA: strategic k-mer extension for scrupulous assemblies.</title>
        <authorList>
            <person name="Souvorov A."/>
            <person name="Agarwala R."/>
            <person name="Lipman D.J."/>
        </authorList>
    </citation>
    <scope>NUCLEOTIDE SEQUENCE [LARGE SCALE GENOMIC DNA]</scope>
    <source>
        <strain evidence="11">EC00605</strain>
    </source>
</reference>
<evidence type="ECO:0000256" key="6">
    <source>
        <dbReference type="ARBA" id="ARBA00023152"/>
    </source>
</evidence>
<dbReference type="Pfam" id="PF00342">
    <property type="entry name" value="PGI"/>
    <property type="match status" value="1"/>
</dbReference>
<dbReference type="EMBL" id="RQTU01000024">
    <property type="protein sequence ID" value="RRD73528.1"/>
    <property type="molecule type" value="Genomic_DNA"/>
</dbReference>
<dbReference type="Proteomes" id="UP000472856">
    <property type="component" value="Unassembled WGS sequence"/>
</dbReference>
<dbReference type="Proteomes" id="UP000271008">
    <property type="component" value="Unassembled WGS sequence"/>
</dbReference>
<dbReference type="EMBL" id="CP057975">
    <property type="protein sequence ID" value="QMP45814.1"/>
    <property type="molecule type" value="Genomic_DNA"/>
</dbReference>
<evidence type="ECO:0000313" key="15">
    <source>
        <dbReference type="Proteomes" id="UP000271008"/>
    </source>
</evidence>
<dbReference type="PANTHER" id="PTHR11469:SF1">
    <property type="entry name" value="GLUCOSE-6-PHOSPHATE ISOMERASE"/>
    <property type="match status" value="1"/>
</dbReference>
<keyword evidence="4 9" id="KW-0963">Cytoplasm</keyword>
<gene>
    <name evidence="9 12" type="primary">pgi</name>
    <name evidence="14" type="ORF">EIA08_19705</name>
    <name evidence="12" type="ORF">G5603_20750</name>
    <name evidence="11" type="ORF">HL601_18645</name>
    <name evidence="13" type="ORF">HVW04_13500</name>
</gene>
<dbReference type="GO" id="GO:0004347">
    <property type="term" value="F:glucose-6-phosphate isomerase activity"/>
    <property type="evidence" value="ECO:0007669"/>
    <property type="project" value="UniProtKB-UniRule"/>
</dbReference>
<dbReference type="GO" id="GO:0005829">
    <property type="term" value="C:cytosol"/>
    <property type="evidence" value="ECO:0007669"/>
    <property type="project" value="TreeGrafter"/>
</dbReference>
<dbReference type="GO" id="GO:0006094">
    <property type="term" value="P:gluconeogenesis"/>
    <property type="evidence" value="ECO:0007669"/>
    <property type="project" value="UniProtKB-UniRule"/>
</dbReference>
<dbReference type="PROSITE" id="PS51463">
    <property type="entry name" value="P_GLUCOSE_ISOMERASE_3"/>
    <property type="match status" value="1"/>
</dbReference>
<dbReference type="CDD" id="cd05015">
    <property type="entry name" value="SIS_PGI_1"/>
    <property type="match status" value="1"/>
</dbReference>
<dbReference type="Gene3D" id="1.10.1390.10">
    <property type="match status" value="1"/>
</dbReference>
<evidence type="ECO:0000256" key="4">
    <source>
        <dbReference type="ARBA" id="ARBA00022490"/>
    </source>
</evidence>
<comment type="subcellular location">
    <subcellularLocation>
        <location evidence="9">Cytoplasm</location>
    </subcellularLocation>
</comment>
<proteinExistence type="inferred from homology"/>
<dbReference type="UniPathway" id="UPA00109">
    <property type="reaction ID" value="UER00181"/>
</dbReference>
<comment type="pathway">
    <text evidence="1 9 10">Carbohydrate degradation; glycolysis; D-glyceraldehyde 3-phosphate and glycerone phosphate from D-glucose: step 2/4.</text>
</comment>
<feature type="modified residue" description="N6-acetyllysine" evidence="9">
    <location>
        <position position="234"/>
    </location>
</feature>
<evidence type="ECO:0000256" key="9">
    <source>
        <dbReference type="HAMAP-Rule" id="MF_00473"/>
    </source>
</evidence>
<dbReference type="GO" id="GO:0006096">
    <property type="term" value="P:glycolytic process"/>
    <property type="evidence" value="ECO:0007669"/>
    <property type="project" value="UniProtKB-UniRule"/>
</dbReference>
<evidence type="ECO:0000256" key="1">
    <source>
        <dbReference type="ARBA" id="ARBA00004926"/>
    </source>
</evidence>
<dbReference type="FunFam" id="3.40.50.10490:FF:000004">
    <property type="entry name" value="Glucose-6-phosphate isomerase"/>
    <property type="match status" value="1"/>
</dbReference>
<dbReference type="InterPro" id="IPR035476">
    <property type="entry name" value="SIS_PGI_1"/>
</dbReference>
<dbReference type="PROSITE" id="PS00765">
    <property type="entry name" value="P_GLUCOSE_ISOMERASE_1"/>
    <property type="match status" value="1"/>
</dbReference>
<dbReference type="EMBL" id="DABGZR010000023">
    <property type="protein sequence ID" value="HAJ0997596.1"/>
    <property type="molecule type" value="Genomic_DNA"/>
</dbReference>
<reference evidence="14 15" key="2">
    <citation type="submission" date="2018-11" db="EMBL/GenBank/DDBJ databases">
        <title>Enterobacteriaceae from Patient.</title>
        <authorList>
            <person name="Shen C."/>
            <person name="Yang Y."/>
            <person name="Tian G."/>
        </authorList>
    </citation>
    <scope>NUCLEOTIDE SEQUENCE [LARGE SCALE GENOMIC DNA]</scope>
    <source>
        <strain evidence="14 15">GBGD28</strain>
    </source>
</reference>
<dbReference type="InterPro" id="IPR046348">
    <property type="entry name" value="SIS_dom_sf"/>
</dbReference>
<protein>
    <recommendedName>
        <fullName evidence="9">Glucose-6-phosphate isomerase</fullName>
        <shortName evidence="9">GPI</shortName>
        <ecNumber evidence="9">5.3.1.9</ecNumber>
    </recommendedName>
    <alternativeName>
        <fullName evidence="9">Phosphoglucose isomerase</fullName>
        <shortName evidence="9">PGI</shortName>
    </alternativeName>
    <alternativeName>
        <fullName evidence="9">Phosphohexose isomerase</fullName>
        <shortName evidence="9">PHI</shortName>
    </alternativeName>
</protein>
<evidence type="ECO:0000313" key="16">
    <source>
        <dbReference type="Proteomes" id="UP000472856"/>
    </source>
</evidence>
<dbReference type="PANTHER" id="PTHR11469">
    <property type="entry name" value="GLUCOSE-6-PHOSPHATE ISOMERASE"/>
    <property type="match status" value="1"/>
</dbReference>
<evidence type="ECO:0000313" key="13">
    <source>
        <dbReference type="EMBL" id="QMP45814.1"/>
    </source>
</evidence>
<dbReference type="InterPro" id="IPR023096">
    <property type="entry name" value="G6P_Isomerase_C"/>
</dbReference>
<evidence type="ECO:0000256" key="3">
    <source>
        <dbReference type="ARBA" id="ARBA00022432"/>
    </source>
</evidence>
<comment type="function">
    <text evidence="9">Catalyzes the reversible isomerization of glucose-6-phosphate to fructose-6-phosphate.</text>
</comment>
<evidence type="ECO:0000313" key="17">
    <source>
        <dbReference type="Proteomes" id="UP000514715"/>
    </source>
</evidence>
<dbReference type="EC" id="5.3.1.9" evidence="9"/>
<dbReference type="NCBIfam" id="NF001211">
    <property type="entry name" value="PRK00179.1"/>
    <property type="match status" value="1"/>
</dbReference>
<feature type="active site" description="Proton donor" evidence="9">
    <location>
        <position position="355"/>
    </location>
</feature>
<dbReference type="AlphaFoldDB" id="A0A0A1AFJ9"/>
<evidence type="ECO:0000313" key="11">
    <source>
        <dbReference type="EMBL" id="HAJ0997596.1"/>
    </source>
</evidence>
<reference evidence="13 17" key="5">
    <citation type="submission" date="2020-06" db="EMBL/GenBank/DDBJ databases">
        <title>REHAB project genomes.</title>
        <authorList>
            <person name="Shaw L.P."/>
        </authorList>
    </citation>
    <scope>NUCLEOTIDE SEQUENCE [LARGE SCALE GENOMIC DNA]</scope>
    <source>
        <strain evidence="13 17">RHB07-C04</strain>
    </source>
</reference>
<comment type="catalytic activity">
    <reaction evidence="8 9 10">
        <text>alpha-D-glucose 6-phosphate = beta-D-fructose 6-phosphate</text>
        <dbReference type="Rhea" id="RHEA:11816"/>
        <dbReference type="ChEBI" id="CHEBI:57634"/>
        <dbReference type="ChEBI" id="CHEBI:58225"/>
        <dbReference type="EC" id="5.3.1.9"/>
    </reaction>
</comment>
<dbReference type="GO" id="GO:0097367">
    <property type="term" value="F:carbohydrate derivative binding"/>
    <property type="evidence" value="ECO:0007669"/>
    <property type="project" value="InterPro"/>
</dbReference>
<dbReference type="GO" id="GO:0048029">
    <property type="term" value="F:monosaccharide binding"/>
    <property type="evidence" value="ECO:0007669"/>
    <property type="project" value="TreeGrafter"/>
</dbReference>
<feature type="modified residue" description="N6-acetyllysine" evidence="9">
    <location>
        <position position="80"/>
    </location>
</feature>
<keyword evidence="5 9" id="KW-0007">Acetylation</keyword>
<dbReference type="SUPFAM" id="SSF53697">
    <property type="entry name" value="SIS domain"/>
    <property type="match status" value="1"/>
</dbReference>
<sequence length="549" mass="61574">MKNINPTQTAAWQALQKHFDEMKDVTIADLFAKDGDRFSKFSATFDDQMLVDYSKNRITEETLAKLQDLAKECDLAGAIKSMFSGEKINRTENRAVLHVALRNRSNTPILVDGKDVMPEVNAVLEKMKTFSEAIISGEWKGYTGKAITDVVNIGIGGSDLGPYMVTEALRPYKNHLNMHFVSNVDGTHIAEVLKKVNPETTLFLVASKTFTTQETMTNAHSARDWFLKAASDEKHVAKHFAALSTNAKAVGEFGIDTANMFEFWDWVGGRYSLWSAIGLSIVLSIGFDNFVELLSGAHAMDKHFSTTPAEKNLPVLLALIGIWYNNFFGAETEAILPYDQYMHRFAAYFQQGNMESNGKYVDRNGKVVDYQTGPIIWGEPGTNGQHAFYQLIHQGTKMVPCDFIAPAITHNPLSDHHQKLLSNFFAQTEALAFGKSREVVEQEYRDQGKDPATLDYVVPFKVFEGNRPTNSILLREITPFSLGALIALYEHKIFTQGVILNIFTFDQWGVELGKQLANRILPELKDDKEISSHDSSTNGLINRYKAWRG</sequence>
<dbReference type="InterPro" id="IPR018189">
    <property type="entry name" value="Phosphoglucose_isomerase_CS"/>
</dbReference>
<reference evidence="11" key="3">
    <citation type="submission" date="2019-09" db="EMBL/GenBank/DDBJ databases">
        <authorList>
            <consortium name="NCBI Pathogen Detection Project"/>
        </authorList>
    </citation>
    <scope>NUCLEOTIDE SEQUENCE</scope>
    <source>
        <strain evidence="11">EC00605</strain>
    </source>
</reference>
<evidence type="ECO:0000256" key="7">
    <source>
        <dbReference type="ARBA" id="ARBA00023235"/>
    </source>
</evidence>
<organism evidence="11">
    <name type="scientific">Escherichia coli</name>
    <dbReference type="NCBI Taxonomy" id="562"/>
    <lineage>
        <taxon>Bacteria</taxon>
        <taxon>Pseudomonadati</taxon>
        <taxon>Pseudomonadota</taxon>
        <taxon>Gammaproteobacteria</taxon>
        <taxon>Enterobacterales</taxon>
        <taxon>Enterobacteriaceae</taxon>
        <taxon>Escherichia</taxon>
    </lineage>
</organism>
<evidence type="ECO:0000313" key="14">
    <source>
        <dbReference type="EMBL" id="RRD73528.1"/>
    </source>
</evidence>
<evidence type="ECO:0000256" key="5">
    <source>
        <dbReference type="ARBA" id="ARBA00022990"/>
    </source>
</evidence>
<name>A0A0A1AFJ9_ECOLX</name>
<comment type="pathway">
    <text evidence="9">Carbohydrate biosynthesis; gluconeogenesis.</text>
</comment>
<dbReference type="PRINTS" id="PR00662">
    <property type="entry name" value="G6PISOMERASE"/>
</dbReference>
<feature type="modified residue" description="N6-acetyllysine" evidence="9">
    <location>
        <position position="228"/>
    </location>
</feature>
<comment type="similarity">
    <text evidence="2 9 10">Belongs to the GPI family.</text>
</comment>
<feature type="active site" evidence="9">
    <location>
        <position position="386"/>
    </location>
</feature>
<dbReference type="GO" id="GO:0051156">
    <property type="term" value="P:glucose 6-phosphate metabolic process"/>
    <property type="evidence" value="ECO:0007669"/>
    <property type="project" value="TreeGrafter"/>
</dbReference>